<protein>
    <submittedName>
        <fullName evidence="5 6">Uncharacterized protein LOC108667500</fullName>
    </submittedName>
</protein>
<gene>
    <name evidence="5 6" type="primary">LOC108667500</name>
</gene>
<proteinExistence type="predicted"/>
<dbReference type="Gene3D" id="2.170.140.10">
    <property type="entry name" value="Chitin binding domain"/>
    <property type="match status" value="1"/>
</dbReference>
<evidence type="ECO:0000313" key="5">
    <source>
        <dbReference type="RefSeq" id="XP_018010021.1"/>
    </source>
</evidence>
<dbReference type="GeneID" id="108667500"/>
<dbReference type="OrthoDB" id="3360904at2759"/>
<dbReference type="Pfam" id="PF01607">
    <property type="entry name" value="CBM_14"/>
    <property type="match status" value="1"/>
</dbReference>
<accession>A0A8B7N850</accession>
<name>A0A8B7N850_HYAAZ</name>
<evidence type="ECO:0000313" key="4">
    <source>
        <dbReference type="Proteomes" id="UP000694843"/>
    </source>
</evidence>
<feature type="domain" description="Chitin-binding type-2" evidence="3">
    <location>
        <begin position="104"/>
        <end position="161"/>
    </location>
</feature>
<dbReference type="PROSITE" id="PS50940">
    <property type="entry name" value="CHIT_BIND_II"/>
    <property type="match status" value="1"/>
</dbReference>
<sequence length="531" mass="59280">MSGSGGYPRLGRRFATGVCLAVLILAILAPAEAQKKKNKNKAEAVDAPAANITETLEDDKPTGPPLTGDPQKDYIYDPNLPHELIGYDLSNYPFYKRVPKEGHNFTCDDRHDGFYASVPHKCQVYYNCLFSQRYDFLCPNYTVFDQVNFICHYASEVDCNNSERYYARNEELYVTTTTTTQAPKIVYLDRPRPRPLRPLNRQPNLPKRRRPQIRVGPKNNAGAKDPAPVETADTVDTANDYYDTADYYADENYDDYYYDDAAQTTTTSTTTTVRPLKRRNRPGSGPRRGGTGGRRRQRPRQDGVNGGGGRRRRIRTSTTTAAPVSYDYYDDYYYDDYEADQGQKIKNEPAIPTTTTTAEPRVKPGQRRRPSFQRAQNIPGEEPENTEALPLIDPLETTREEAPVAPKPAEAESPATLEETPTTSGQIRSQNKPTAQRIRTRPVNSRGFAVVDGGANAETIVDEAIVTEPKEPAQESLQDRRQRLGLSRRGPPASTIQADAASTPVDDSVALEEEEPVPQAGRGFGGRRSRS</sequence>
<feature type="region of interest" description="Disordered" evidence="1">
    <location>
        <begin position="37"/>
        <end position="72"/>
    </location>
</feature>
<dbReference type="PANTHER" id="PTHR22933">
    <property type="entry name" value="FI18007P1-RELATED"/>
    <property type="match status" value="1"/>
</dbReference>
<feature type="signal peptide" evidence="2">
    <location>
        <begin position="1"/>
        <end position="33"/>
    </location>
</feature>
<dbReference type="SUPFAM" id="SSF57625">
    <property type="entry name" value="Invertebrate chitin-binding proteins"/>
    <property type="match status" value="1"/>
</dbReference>
<dbReference type="PANTHER" id="PTHR22933:SF40">
    <property type="entry name" value="CUTICULAR PROTEIN ANALOGOUS TO PERITROPHINS 1-H"/>
    <property type="match status" value="1"/>
</dbReference>
<dbReference type="GO" id="GO:0008061">
    <property type="term" value="F:chitin binding"/>
    <property type="evidence" value="ECO:0007669"/>
    <property type="project" value="InterPro"/>
</dbReference>
<feature type="region of interest" description="Disordered" evidence="1">
    <location>
        <begin position="341"/>
        <end position="531"/>
    </location>
</feature>
<dbReference type="Proteomes" id="UP000694843">
    <property type="component" value="Unplaced"/>
</dbReference>
<feature type="compositionally biased region" description="Polar residues" evidence="1">
    <location>
        <begin position="419"/>
        <end position="434"/>
    </location>
</feature>
<dbReference type="InterPro" id="IPR052976">
    <property type="entry name" value="Scoloptoxin-like"/>
</dbReference>
<feature type="region of interest" description="Disordered" evidence="1">
    <location>
        <begin position="259"/>
        <end position="319"/>
    </location>
</feature>
<dbReference type="RefSeq" id="XP_018010021.1">
    <property type="nucleotide sequence ID" value="XM_018154532.2"/>
</dbReference>
<dbReference type="GO" id="GO:0005576">
    <property type="term" value="C:extracellular region"/>
    <property type="evidence" value="ECO:0007669"/>
    <property type="project" value="InterPro"/>
</dbReference>
<feature type="compositionally biased region" description="Low complexity" evidence="1">
    <location>
        <begin position="403"/>
        <end position="415"/>
    </location>
</feature>
<dbReference type="KEGG" id="hazt:108667500"/>
<feature type="chain" id="PRO_5044664362" evidence="2">
    <location>
        <begin position="34"/>
        <end position="531"/>
    </location>
</feature>
<dbReference type="InterPro" id="IPR036508">
    <property type="entry name" value="Chitin-bd_dom_sf"/>
</dbReference>
<feature type="compositionally biased region" description="Low complexity" evidence="1">
    <location>
        <begin position="259"/>
        <end position="272"/>
    </location>
</feature>
<evidence type="ECO:0000256" key="2">
    <source>
        <dbReference type="SAM" id="SignalP"/>
    </source>
</evidence>
<keyword evidence="4" id="KW-1185">Reference proteome</keyword>
<evidence type="ECO:0000259" key="3">
    <source>
        <dbReference type="PROSITE" id="PS50940"/>
    </source>
</evidence>
<evidence type="ECO:0000313" key="6">
    <source>
        <dbReference type="RefSeq" id="XP_047736063.1"/>
    </source>
</evidence>
<feature type="compositionally biased region" description="Basic and acidic residues" evidence="1">
    <location>
        <begin position="468"/>
        <end position="482"/>
    </location>
</feature>
<keyword evidence="2" id="KW-0732">Signal</keyword>
<dbReference type="AlphaFoldDB" id="A0A8B7N850"/>
<dbReference type="SMART" id="SM00494">
    <property type="entry name" value="ChtBD2"/>
    <property type="match status" value="1"/>
</dbReference>
<dbReference type="InterPro" id="IPR002557">
    <property type="entry name" value="Chitin-bd_dom"/>
</dbReference>
<evidence type="ECO:0000256" key="1">
    <source>
        <dbReference type="SAM" id="MobiDB-lite"/>
    </source>
</evidence>
<dbReference type="RefSeq" id="XP_047736063.1">
    <property type="nucleotide sequence ID" value="XM_047880107.1"/>
</dbReference>
<feature type="region of interest" description="Disordered" evidence="1">
    <location>
        <begin position="188"/>
        <end position="236"/>
    </location>
</feature>
<reference evidence="5 6" key="1">
    <citation type="submission" date="2025-04" db="UniProtKB">
        <authorList>
            <consortium name="RefSeq"/>
        </authorList>
    </citation>
    <scope>IDENTIFICATION</scope>
    <source>
        <tissue evidence="5 6">Whole organism</tissue>
    </source>
</reference>
<organism evidence="4 5">
    <name type="scientific">Hyalella azteca</name>
    <name type="common">Amphipod</name>
    <dbReference type="NCBI Taxonomy" id="294128"/>
    <lineage>
        <taxon>Eukaryota</taxon>
        <taxon>Metazoa</taxon>
        <taxon>Ecdysozoa</taxon>
        <taxon>Arthropoda</taxon>
        <taxon>Crustacea</taxon>
        <taxon>Multicrustacea</taxon>
        <taxon>Malacostraca</taxon>
        <taxon>Eumalacostraca</taxon>
        <taxon>Peracarida</taxon>
        <taxon>Amphipoda</taxon>
        <taxon>Senticaudata</taxon>
        <taxon>Talitrida</taxon>
        <taxon>Talitroidea</taxon>
        <taxon>Hyalellidae</taxon>
        <taxon>Hyalella</taxon>
    </lineage>
</organism>